<comment type="similarity">
    <text evidence="9">Belongs to the MscL family.</text>
</comment>
<keyword evidence="6 9" id="KW-0406">Ion transport</keyword>
<keyword evidence="2 9" id="KW-0813">Transport</keyword>
<keyword evidence="8 9" id="KW-0407">Ion channel</keyword>
<dbReference type="AlphaFoldDB" id="A0AAU7V8P0"/>
<dbReference type="SUPFAM" id="SSF81330">
    <property type="entry name" value="Gated mechanosensitive channel"/>
    <property type="match status" value="1"/>
</dbReference>
<feature type="transmembrane region" description="Helical" evidence="9">
    <location>
        <begin position="72"/>
        <end position="94"/>
    </location>
</feature>
<reference evidence="10" key="1">
    <citation type="submission" date="2023-11" db="EMBL/GenBank/DDBJ databases">
        <title>Scrofimicrobium hongkongense sp. nov., isolated from a patient with peritonitis.</title>
        <authorList>
            <person name="Lao H.Y."/>
            <person name="Wong A.Y.P."/>
            <person name="Ng T.L."/>
            <person name="Wong R.Y.L."/>
            <person name="Yau M.C.Y."/>
            <person name="Lam J.Y.W."/>
            <person name="Siu G.K.H."/>
        </authorList>
    </citation>
    <scope>NUCLEOTIDE SEQUENCE</scope>
    <source>
        <strain evidence="10">R131</strain>
    </source>
</reference>
<evidence type="ECO:0000256" key="9">
    <source>
        <dbReference type="HAMAP-Rule" id="MF_00115"/>
    </source>
</evidence>
<proteinExistence type="inferred from homology"/>
<dbReference type="NCBIfam" id="TIGR00220">
    <property type="entry name" value="mscL"/>
    <property type="match status" value="1"/>
</dbReference>
<protein>
    <recommendedName>
        <fullName evidence="9">Large-conductance mechanosensitive channel</fullName>
    </recommendedName>
</protein>
<evidence type="ECO:0000256" key="7">
    <source>
        <dbReference type="ARBA" id="ARBA00023136"/>
    </source>
</evidence>
<dbReference type="HAMAP" id="MF_00115">
    <property type="entry name" value="MscL"/>
    <property type="match status" value="1"/>
</dbReference>
<dbReference type="PRINTS" id="PR01264">
    <property type="entry name" value="MECHCHANNEL"/>
</dbReference>
<evidence type="ECO:0000256" key="2">
    <source>
        <dbReference type="ARBA" id="ARBA00022448"/>
    </source>
</evidence>
<evidence type="ECO:0000256" key="5">
    <source>
        <dbReference type="ARBA" id="ARBA00022989"/>
    </source>
</evidence>
<comment type="subcellular location">
    <subcellularLocation>
        <location evidence="9">Cell membrane</location>
        <topology evidence="9">Multi-pass membrane protein</topology>
    </subcellularLocation>
    <subcellularLocation>
        <location evidence="1">Membrane</location>
        <topology evidence="1">Multi-pass membrane protein</topology>
    </subcellularLocation>
</comment>
<keyword evidence="4 9" id="KW-0812">Transmembrane</keyword>
<evidence type="ECO:0000256" key="3">
    <source>
        <dbReference type="ARBA" id="ARBA00022475"/>
    </source>
</evidence>
<keyword evidence="3 9" id="KW-1003">Cell membrane</keyword>
<evidence type="ECO:0000313" key="10">
    <source>
        <dbReference type="EMBL" id="XBW08460.1"/>
    </source>
</evidence>
<evidence type="ECO:0000256" key="8">
    <source>
        <dbReference type="ARBA" id="ARBA00023303"/>
    </source>
</evidence>
<dbReference type="GO" id="GO:0008381">
    <property type="term" value="F:mechanosensitive monoatomic ion channel activity"/>
    <property type="evidence" value="ECO:0007669"/>
    <property type="project" value="UniProtKB-UniRule"/>
</dbReference>
<feature type="transmembrane region" description="Helical" evidence="9">
    <location>
        <begin position="12"/>
        <end position="34"/>
    </location>
</feature>
<dbReference type="PANTHER" id="PTHR30266">
    <property type="entry name" value="MECHANOSENSITIVE CHANNEL MSCL"/>
    <property type="match status" value="1"/>
</dbReference>
<dbReference type="InterPro" id="IPR001185">
    <property type="entry name" value="MS_channel"/>
</dbReference>
<sequence>MLQGFKEFIARGNAVDLAVGVVIGAAFTQVITALTDSVLNPLIGALFGQPDFSKVGQFEIALLGDPAVVSPGAVLTALVNFLIVAFALYFFVVLPLNKLAARKAPAQEEAAPAPDPEVELLTQIRDLLRQQN</sequence>
<dbReference type="RefSeq" id="WP_350258659.1">
    <property type="nucleotide sequence ID" value="NZ_CP138335.1"/>
</dbReference>
<comment type="function">
    <text evidence="9">Channel that opens in response to stretch forces in the membrane lipid bilayer. May participate in the regulation of osmotic pressure changes within the cell.</text>
</comment>
<dbReference type="GO" id="GO:0005886">
    <property type="term" value="C:plasma membrane"/>
    <property type="evidence" value="ECO:0007669"/>
    <property type="project" value="UniProtKB-SubCell"/>
</dbReference>
<name>A0AAU7V8P0_9ACTO</name>
<evidence type="ECO:0000256" key="6">
    <source>
        <dbReference type="ARBA" id="ARBA00023065"/>
    </source>
</evidence>
<evidence type="ECO:0000256" key="1">
    <source>
        <dbReference type="ARBA" id="ARBA00004141"/>
    </source>
</evidence>
<dbReference type="InterPro" id="IPR037673">
    <property type="entry name" value="MSC/AndL"/>
</dbReference>
<dbReference type="InterPro" id="IPR036019">
    <property type="entry name" value="MscL_channel"/>
</dbReference>
<dbReference type="PANTHER" id="PTHR30266:SF2">
    <property type="entry name" value="LARGE-CONDUCTANCE MECHANOSENSITIVE CHANNEL"/>
    <property type="match status" value="1"/>
</dbReference>
<dbReference type="EMBL" id="CP138335">
    <property type="protein sequence ID" value="XBW08460.1"/>
    <property type="molecule type" value="Genomic_DNA"/>
</dbReference>
<dbReference type="Pfam" id="PF01741">
    <property type="entry name" value="MscL"/>
    <property type="match status" value="1"/>
</dbReference>
<keyword evidence="5 9" id="KW-1133">Transmembrane helix</keyword>
<keyword evidence="7 9" id="KW-0472">Membrane</keyword>
<accession>A0AAU7V8P0</accession>
<organism evidence="10">
    <name type="scientific">Scrofimicrobium appendicitidis</name>
    <dbReference type="NCBI Taxonomy" id="3079930"/>
    <lineage>
        <taxon>Bacteria</taxon>
        <taxon>Bacillati</taxon>
        <taxon>Actinomycetota</taxon>
        <taxon>Actinomycetes</taxon>
        <taxon>Actinomycetales</taxon>
        <taxon>Actinomycetaceae</taxon>
        <taxon>Scrofimicrobium</taxon>
    </lineage>
</organism>
<gene>
    <name evidence="9 10" type="primary">mscL</name>
    <name evidence="10" type="ORF">SAC06_02575</name>
</gene>
<dbReference type="Gene3D" id="1.10.1200.120">
    <property type="entry name" value="Large-conductance mechanosensitive channel, MscL, domain 1"/>
    <property type="match status" value="1"/>
</dbReference>
<comment type="subunit">
    <text evidence="9">Homopentamer.</text>
</comment>
<evidence type="ECO:0000256" key="4">
    <source>
        <dbReference type="ARBA" id="ARBA00022692"/>
    </source>
</evidence>
<dbReference type="KEGG" id="sapp:SAC06_02575"/>